<evidence type="ECO:0000313" key="1">
    <source>
        <dbReference type="EMBL" id="KAF9819899.1"/>
    </source>
</evidence>
<gene>
    <name evidence="1" type="ORF">IEO21_01760</name>
</gene>
<sequence length="611" mass="65694">MPVQKWHVESCSHSTQLAALRPVASWFPFQIVFCTLSPAQPNSRGRKLPEASAAIRSHRSNVRGNVGSHGVAQVIFLSLAAAVTHLRASYHALSSGPTLSIVVLSFLSAIDATISLATICGSYYINRVPHSPWSQLTVFPALWATVWGVVANISPVGRLATWSPVVGFEAYEWIRPVFGQFGIDWLVAAWAVVGAHTIGSWLVGSALAEDVDIFVEEEQIISFTSDNLLPHPPPVRPHKRSSLPGAGHVHVLAGTLVCLAAPSFVISSLPLPAVSSLSTTSLDVACALPDLWRSGVLTGAPGLDDFKRESKMLENSAEIILWPEGAVHFESSAEKEAAFEELSSGMSNKKLYGISFEEYTLRDMSNGTQKEGIRRNGFALLSKQGLLMEYYKQHLVPKSFSLTASSDPPEIYTWNLGPPKGWNKTAWSPQTPSMRPIPLTASICLDFSTSASFSSLEERPALILAPARTWHTSVGYAMWEQARARAEELGSVVLWCDGGAGGVSGVAGGGMREFVQVGQGSWVRRIGIAWPFDQRRTFFSRGGGWAAVGAAWGIVGVGAGVETLVLQFLGVGGTARIVGKIRALAAAAGALSLRRKREEQQPLLPPDLLEG</sequence>
<reference evidence="1" key="1">
    <citation type="submission" date="2020-11" db="EMBL/GenBank/DDBJ databases">
        <authorList>
            <person name="Koelle M."/>
            <person name="Horta M.A.C."/>
            <person name="Nowrousian M."/>
            <person name="Ohm R.A."/>
            <person name="Benz P."/>
            <person name="Pilgard A."/>
        </authorList>
    </citation>
    <scope>NUCLEOTIDE SEQUENCE</scope>
    <source>
        <strain evidence="1">FPRL280</strain>
    </source>
</reference>
<accession>A0A8H7U552</accession>
<proteinExistence type="predicted"/>
<dbReference type="Proteomes" id="UP000639403">
    <property type="component" value="Unassembled WGS sequence"/>
</dbReference>
<reference evidence="1" key="2">
    <citation type="journal article" name="Front. Microbiol.">
        <title>Degradative Capacity of Two Strains of Rhodonia placenta: From Phenotype to Genotype.</title>
        <authorList>
            <person name="Kolle M."/>
            <person name="Horta M.A.C."/>
            <person name="Nowrousian M."/>
            <person name="Ohm R.A."/>
            <person name="Benz J.P."/>
            <person name="Pilgard A."/>
        </authorList>
    </citation>
    <scope>NUCLEOTIDE SEQUENCE</scope>
    <source>
        <strain evidence="1">FPRL280</strain>
    </source>
</reference>
<dbReference type="InterPro" id="IPR036526">
    <property type="entry name" value="C-N_Hydrolase_sf"/>
</dbReference>
<comment type="caution">
    <text evidence="1">The sequence shown here is derived from an EMBL/GenBank/DDBJ whole genome shotgun (WGS) entry which is preliminary data.</text>
</comment>
<protein>
    <recommendedName>
        <fullName evidence="3">CN hydrolase domain-containing protein</fullName>
    </recommendedName>
</protein>
<name>A0A8H7U552_9APHY</name>
<dbReference type="EMBL" id="JADOXO010000014">
    <property type="protein sequence ID" value="KAF9819899.1"/>
    <property type="molecule type" value="Genomic_DNA"/>
</dbReference>
<dbReference type="Gene3D" id="3.60.110.10">
    <property type="entry name" value="Carbon-nitrogen hydrolase"/>
    <property type="match status" value="1"/>
</dbReference>
<evidence type="ECO:0000313" key="2">
    <source>
        <dbReference type="Proteomes" id="UP000639403"/>
    </source>
</evidence>
<evidence type="ECO:0008006" key="3">
    <source>
        <dbReference type="Google" id="ProtNLM"/>
    </source>
</evidence>
<dbReference type="SUPFAM" id="SSF56317">
    <property type="entry name" value="Carbon-nitrogen hydrolase"/>
    <property type="match status" value="1"/>
</dbReference>
<dbReference type="AlphaFoldDB" id="A0A8H7U552"/>
<organism evidence="1 2">
    <name type="scientific">Rhodonia placenta</name>
    <dbReference type="NCBI Taxonomy" id="104341"/>
    <lineage>
        <taxon>Eukaryota</taxon>
        <taxon>Fungi</taxon>
        <taxon>Dikarya</taxon>
        <taxon>Basidiomycota</taxon>
        <taxon>Agaricomycotina</taxon>
        <taxon>Agaricomycetes</taxon>
        <taxon>Polyporales</taxon>
        <taxon>Adustoporiaceae</taxon>
        <taxon>Rhodonia</taxon>
    </lineage>
</organism>